<dbReference type="Proteomes" id="UP000278351">
    <property type="component" value="Unassembled WGS sequence"/>
</dbReference>
<sequence length="467" mass="52430">MKITFHGAARTVTGSKHLITLKNGKKILLDCGMYQGMGRETVPLNHDFGFDPQEVDVMILSHAHIDHSGLVPRLCKLGYKGDIYCTPASRDLSEILLLDSAEIQEDDIKFVNKKNAREGKPYIQPLYTLEDAKRAVEQLTPVPYGKWHRIDEDLEVLFTDAGHIIGSACVHLRITESGVTRQVTFSGDIGRYGDPILKSPEVFPQADYIIMESTYGSTLHADVEPTDEALLKFIHETCVVKKGKLIIPAFSVGRTQELLYALNRAQLAGKLPRVDLFVDSPLSLEATQVTRMHPECFNRKVAKMLEVDDDPFSFPGLRYIKTVEESKMLNFRKEPCVIISASGMAEAGRVKHHIANNIGEWKNTVLIVGYCEPQSLGGRLMRGATEVSIYGERHEVKAEVGVIRSMSAHGDYEDMSQWLACQNPRGVKKLFLVHGEYEVQTVFKDWLHKKGFDDIEIPERHEEIGLG</sequence>
<dbReference type="PANTHER" id="PTHR11203">
    <property type="entry name" value="CLEAVAGE AND POLYADENYLATION SPECIFICITY FACTOR FAMILY MEMBER"/>
    <property type="match status" value="1"/>
</dbReference>
<dbReference type="InterPro" id="IPR011108">
    <property type="entry name" value="RMMBL"/>
</dbReference>
<evidence type="ECO:0000313" key="5">
    <source>
        <dbReference type="Proteomes" id="UP000278351"/>
    </source>
</evidence>
<dbReference type="PANTHER" id="PTHR11203:SF37">
    <property type="entry name" value="INTEGRATOR COMPLEX SUBUNIT 11"/>
    <property type="match status" value="1"/>
</dbReference>
<dbReference type="Gene3D" id="3.60.15.10">
    <property type="entry name" value="Ribonuclease Z/Hydroxyacylglutathione hydrolase-like"/>
    <property type="match status" value="1"/>
</dbReference>
<accession>A0A3N4PZC6</accession>
<comment type="caution">
    <text evidence="4">The sequence shown here is derived from an EMBL/GenBank/DDBJ whole genome shotgun (WGS) entry which is preliminary data.</text>
</comment>
<name>A0A3N4PZC6_9BACT</name>
<dbReference type="InterPro" id="IPR022712">
    <property type="entry name" value="Beta_Casp"/>
</dbReference>
<dbReference type="OrthoDB" id="9803916at2"/>
<protein>
    <submittedName>
        <fullName evidence="4">MBL fold metallo-hydrolase</fullName>
    </submittedName>
</protein>
<dbReference type="CDD" id="cd16295">
    <property type="entry name" value="TTHA0252-CPSF-like_MBL-fold"/>
    <property type="match status" value="1"/>
</dbReference>
<dbReference type="Pfam" id="PF07521">
    <property type="entry name" value="RMMBL"/>
    <property type="match status" value="1"/>
</dbReference>
<evidence type="ECO:0000259" key="3">
    <source>
        <dbReference type="SMART" id="SM01027"/>
    </source>
</evidence>
<evidence type="ECO:0000256" key="1">
    <source>
        <dbReference type="ARBA" id="ARBA00022801"/>
    </source>
</evidence>
<evidence type="ECO:0000259" key="2">
    <source>
        <dbReference type="SMART" id="SM00849"/>
    </source>
</evidence>
<dbReference type="SMART" id="SM00849">
    <property type="entry name" value="Lactamase_B"/>
    <property type="match status" value="1"/>
</dbReference>
<proteinExistence type="predicted"/>
<feature type="domain" description="Metallo-beta-lactamase" evidence="2">
    <location>
        <begin position="13"/>
        <end position="250"/>
    </location>
</feature>
<dbReference type="SMART" id="SM01027">
    <property type="entry name" value="Beta-Casp"/>
    <property type="match status" value="1"/>
</dbReference>
<dbReference type="GO" id="GO:0016787">
    <property type="term" value="F:hydrolase activity"/>
    <property type="evidence" value="ECO:0007669"/>
    <property type="project" value="UniProtKB-KW"/>
</dbReference>
<gene>
    <name evidence="4" type="ORF">EGT74_11845</name>
</gene>
<reference evidence="4 5" key="1">
    <citation type="submission" date="2018-11" db="EMBL/GenBank/DDBJ databases">
        <title>Chitinophaga lutea sp.nov., isolate from arsenic contaminated soil.</title>
        <authorList>
            <person name="Zong Y."/>
        </authorList>
    </citation>
    <scope>NUCLEOTIDE SEQUENCE [LARGE SCALE GENOMIC DNA]</scope>
    <source>
        <strain evidence="4 5">ZY74</strain>
    </source>
</reference>
<dbReference type="GO" id="GO:0004521">
    <property type="term" value="F:RNA endonuclease activity"/>
    <property type="evidence" value="ECO:0007669"/>
    <property type="project" value="TreeGrafter"/>
</dbReference>
<dbReference type="InterPro" id="IPR001279">
    <property type="entry name" value="Metallo-B-lactamas"/>
</dbReference>
<feature type="domain" description="Beta-Casp" evidence="3">
    <location>
        <begin position="255"/>
        <end position="380"/>
    </location>
</feature>
<dbReference type="AlphaFoldDB" id="A0A3N4PZC6"/>
<keyword evidence="1 4" id="KW-0378">Hydrolase</keyword>
<evidence type="ECO:0000313" key="4">
    <source>
        <dbReference type="EMBL" id="RPE14163.1"/>
    </source>
</evidence>
<dbReference type="Pfam" id="PF00753">
    <property type="entry name" value="Lactamase_B"/>
    <property type="match status" value="1"/>
</dbReference>
<dbReference type="Pfam" id="PF10996">
    <property type="entry name" value="Beta-Casp"/>
    <property type="match status" value="1"/>
</dbReference>
<keyword evidence="5" id="KW-1185">Reference proteome</keyword>
<dbReference type="InterPro" id="IPR050698">
    <property type="entry name" value="MBL"/>
</dbReference>
<dbReference type="Gene3D" id="3.40.50.10890">
    <property type="match status" value="1"/>
</dbReference>
<dbReference type="InterPro" id="IPR036866">
    <property type="entry name" value="RibonucZ/Hydroxyglut_hydro"/>
</dbReference>
<dbReference type="RefSeq" id="WP_123846674.1">
    <property type="nucleotide sequence ID" value="NZ_RPDH01000001.1"/>
</dbReference>
<organism evidence="4 5">
    <name type="scientific">Chitinophaga lutea</name>
    <dbReference type="NCBI Taxonomy" id="2488634"/>
    <lineage>
        <taxon>Bacteria</taxon>
        <taxon>Pseudomonadati</taxon>
        <taxon>Bacteroidota</taxon>
        <taxon>Chitinophagia</taxon>
        <taxon>Chitinophagales</taxon>
        <taxon>Chitinophagaceae</taxon>
        <taxon>Chitinophaga</taxon>
    </lineage>
</organism>
<dbReference type="SUPFAM" id="SSF56281">
    <property type="entry name" value="Metallo-hydrolase/oxidoreductase"/>
    <property type="match status" value="1"/>
</dbReference>
<dbReference type="EMBL" id="RPDH01000001">
    <property type="protein sequence ID" value="RPE14163.1"/>
    <property type="molecule type" value="Genomic_DNA"/>
</dbReference>